<dbReference type="EMBL" id="BGPR01081808">
    <property type="protein sequence ID" value="GBL84568.1"/>
    <property type="molecule type" value="Genomic_DNA"/>
</dbReference>
<dbReference type="Proteomes" id="UP000499080">
    <property type="component" value="Unassembled WGS sequence"/>
</dbReference>
<sequence>MIFQCSIALYSIKALPRRRHRPLSMWQCLFSPDLTPCDFLPSGYFVHLDGVPALTTLKDNISLSVLSIPGGISRSAVENVVYRMQCVVHEKVGYVERGL</sequence>
<reference evidence="1 2" key="1">
    <citation type="journal article" date="2019" name="Sci. Rep.">
        <title>Orb-weaving spider Araneus ventricosus genome elucidates the spidroin gene catalogue.</title>
        <authorList>
            <person name="Kono N."/>
            <person name="Nakamura H."/>
            <person name="Ohtoshi R."/>
            <person name="Moran D.A.P."/>
            <person name="Shinohara A."/>
            <person name="Yoshida Y."/>
            <person name="Fujiwara M."/>
            <person name="Mori M."/>
            <person name="Tomita M."/>
            <person name="Arakawa K."/>
        </authorList>
    </citation>
    <scope>NUCLEOTIDE SEQUENCE [LARGE SCALE GENOMIC DNA]</scope>
</reference>
<comment type="caution">
    <text evidence="1">The sequence shown here is derived from an EMBL/GenBank/DDBJ whole genome shotgun (WGS) entry which is preliminary data.</text>
</comment>
<keyword evidence="2" id="KW-1185">Reference proteome</keyword>
<accession>A0A4Y2AXU6</accession>
<proteinExistence type="predicted"/>
<evidence type="ECO:0000313" key="1">
    <source>
        <dbReference type="EMBL" id="GBL84568.1"/>
    </source>
</evidence>
<dbReference type="OrthoDB" id="6465164at2759"/>
<name>A0A4Y2AXU6_ARAVE</name>
<evidence type="ECO:0000313" key="2">
    <source>
        <dbReference type="Proteomes" id="UP000499080"/>
    </source>
</evidence>
<dbReference type="AlphaFoldDB" id="A0A4Y2AXU6"/>
<gene>
    <name evidence="1" type="ORF">AVEN_241413_1</name>
</gene>
<protein>
    <submittedName>
        <fullName evidence="1">Uncharacterized protein</fullName>
    </submittedName>
</protein>
<organism evidence="1 2">
    <name type="scientific">Araneus ventricosus</name>
    <name type="common">Orbweaver spider</name>
    <name type="synonym">Epeira ventricosa</name>
    <dbReference type="NCBI Taxonomy" id="182803"/>
    <lineage>
        <taxon>Eukaryota</taxon>
        <taxon>Metazoa</taxon>
        <taxon>Ecdysozoa</taxon>
        <taxon>Arthropoda</taxon>
        <taxon>Chelicerata</taxon>
        <taxon>Arachnida</taxon>
        <taxon>Araneae</taxon>
        <taxon>Araneomorphae</taxon>
        <taxon>Entelegynae</taxon>
        <taxon>Araneoidea</taxon>
        <taxon>Araneidae</taxon>
        <taxon>Araneus</taxon>
    </lineage>
</organism>